<name>J9FIH3_9ZZZZ</name>
<dbReference type="PROSITE" id="PS50935">
    <property type="entry name" value="SSB"/>
    <property type="match status" value="1"/>
</dbReference>
<sequence>MLKVTVIGNLGADAAVRNINGNDYVCFNLAHEERVKEEKVTIWISVIWYGNGGNF</sequence>
<dbReference type="SUPFAM" id="SSF50249">
    <property type="entry name" value="Nucleic acid-binding proteins"/>
    <property type="match status" value="1"/>
</dbReference>
<keyword evidence="1" id="KW-0238">DNA-binding</keyword>
<comment type="caution">
    <text evidence="2">The sequence shown here is derived from an EMBL/GenBank/DDBJ whole genome shotgun (WGS) entry which is preliminary data.</text>
</comment>
<proteinExistence type="predicted"/>
<accession>J9FIH3</accession>
<dbReference type="AlphaFoldDB" id="J9FIH3"/>
<dbReference type="InterPro" id="IPR012340">
    <property type="entry name" value="NA-bd_OB-fold"/>
</dbReference>
<dbReference type="GO" id="GO:0003697">
    <property type="term" value="F:single-stranded DNA binding"/>
    <property type="evidence" value="ECO:0007669"/>
    <property type="project" value="InterPro"/>
</dbReference>
<evidence type="ECO:0000313" key="2">
    <source>
        <dbReference type="EMBL" id="EJW89462.1"/>
    </source>
</evidence>
<gene>
    <name evidence="2" type="ORF">EVA_22431</name>
</gene>
<feature type="non-terminal residue" evidence="2">
    <location>
        <position position="55"/>
    </location>
</feature>
<dbReference type="InterPro" id="IPR000424">
    <property type="entry name" value="Primosome_PriB/ssb"/>
</dbReference>
<evidence type="ECO:0000256" key="1">
    <source>
        <dbReference type="ARBA" id="ARBA00023125"/>
    </source>
</evidence>
<reference evidence="2" key="1">
    <citation type="journal article" date="2012" name="PLoS ONE">
        <title>Gene sets for utilization of primary and secondary nutrition supplies in the distal gut of endangered iberian lynx.</title>
        <authorList>
            <person name="Alcaide M."/>
            <person name="Messina E."/>
            <person name="Richter M."/>
            <person name="Bargiela R."/>
            <person name="Peplies J."/>
            <person name="Huws S.A."/>
            <person name="Newbold C.J."/>
            <person name="Golyshin P.N."/>
            <person name="Simon M.A."/>
            <person name="Lopez G."/>
            <person name="Yakimov M.M."/>
            <person name="Ferrer M."/>
        </authorList>
    </citation>
    <scope>NUCLEOTIDE SEQUENCE</scope>
</reference>
<organism evidence="2">
    <name type="scientific">gut metagenome</name>
    <dbReference type="NCBI Taxonomy" id="749906"/>
    <lineage>
        <taxon>unclassified sequences</taxon>
        <taxon>metagenomes</taxon>
        <taxon>organismal metagenomes</taxon>
    </lineage>
</organism>
<dbReference type="Pfam" id="PF00436">
    <property type="entry name" value="SSB"/>
    <property type="match status" value="1"/>
</dbReference>
<dbReference type="Gene3D" id="2.40.50.140">
    <property type="entry name" value="Nucleic acid-binding proteins"/>
    <property type="match status" value="1"/>
</dbReference>
<dbReference type="EMBL" id="AMCI01009455">
    <property type="protein sequence ID" value="EJW89462.1"/>
    <property type="molecule type" value="Genomic_DNA"/>
</dbReference>
<protein>
    <submittedName>
        <fullName evidence="2">Single-strand binding family protein</fullName>
    </submittedName>
</protein>